<organism evidence="1 2">
    <name type="scientific">Klebsiella quasipneumoniae subsp. quasipneumoniae</name>
    <dbReference type="NCBI Taxonomy" id="1667327"/>
    <lineage>
        <taxon>Bacteria</taxon>
        <taxon>Pseudomonadati</taxon>
        <taxon>Pseudomonadota</taxon>
        <taxon>Gammaproteobacteria</taxon>
        <taxon>Enterobacterales</taxon>
        <taxon>Enterobacteriaceae</taxon>
        <taxon>Klebsiella/Raoultella group</taxon>
        <taxon>Klebsiella</taxon>
        <taxon>Klebsiella pneumoniae complex</taxon>
    </lineage>
</organism>
<evidence type="ECO:0000313" key="2">
    <source>
        <dbReference type="Proteomes" id="UP001284547"/>
    </source>
</evidence>
<accession>A0AAW8XJW7</accession>
<dbReference type="AlphaFoldDB" id="A0AAW8XJW7"/>
<name>A0AAW8XJW7_9ENTR</name>
<proteinExistence type="predicted"/>
<sequence length="81" mass="9291">MDIVINVQKSLVEEVAPGKVEVYIAELKNRLALFYPSAEITVTAEERRNYIKVNDPVNITDEQTVSTITDEIFNSGEWRYL</sequence>
<protein>
    <submittedName>
        <fullName evidence="1">DinI-like family protein</fullName>
    </submittedName>
</protein>
<dbReference type="Proteomes" id="UP001284547">
    <property type="component" value="Unassembled WGS sequence"/>
</dbReference>
<reference evidence="1" key="1">
    <citation type="submission" date="2023-10" db="EMBL/GenBank/DDBJ databases">
        <title>Surveillance and assessment of the effects of hospital wastewater treatment on clearance of pathogenic bacterial and antimicrobial resistance genes.</title>
        <authorList>
            <person name="Wu Y."/>
        </authorList>
    </citation>
    <scope>NUCLEOTIDE SEQUENCE</scope>
    <source>
        <strain evidence="1">23-M-SRM-33-1</strain>
    </source>
</reference>
<evidence type="ECO:0000313" key="1">
    <source>
        <dbReference type="EMBL" id="MDV0840871.1"/>
    </source>
</evidence>
<dbReference type="EMBL" id="JAWHZD010000003">
    <property type="protein sequence ID" value="MDV0840871.1"/>
    <property type="molecule type" value="Genomic_DNA"/>
</dbReference>
<comment type="caution">
    <text evidence="1">The sequence shown here is derived from an EMBL/GenBank/DDBJ whole genome shotgun (WGS) entry which is preliminary data.</text>
</comment>
<dbReference type="RefSeq" id="WP_116953704.1">
    <property type="nucleotide sequence ID" value="NZ_JAWHZD010000003.1"/>
</dbReference>
<gene>
    <name evidence="1" type="ORF">RZP41_06210</name>
</gene>